<gene>
    <name evidence="12" type="ORF">THAOC_05923</name>
</gene>
<dbReference type="Gene3D" id="3.80.10.10">
    <property type="entry name" value="Ribonuclease Inhibitor"/>
    <property type="match status" value="1"/>
</dbReference>
<evidence type="ECO:0000313" key="12">
    <source>
        <dbReference type="EMBL" id="EJK72539.1"/>
    </source>
</evidence>
<comment type="caution">
    <text evidence="12">The sequence shown here is derived from an EMBL/GenBank/DDBJ whole genome shotgun (WGS) entry which is preliminary data.</text>
</comment>
<dbReference type="InterPro" id="IPR001611">
    <property type="entry name" value="Leu-rich_rpt"/>
</dbReference>
<keyword evidence="5" id="KW-0677">Repeat</keyword>
<evidence type="ECO:0000256" key="4">
    <source>
        <dbReference type="ARBA" id="ARBA00022701"/>
    </source>
</evidence>
<dbReference type="AlphaFoldDB" id="K0T5Y3"/>
<reference evidence="12 13" key="1">
    <citation type="journal article" date="2012" name="Genome Biol.">
        <title>Genome and low-iron response of an oceanic diatom adapted to chronic iron limitation.</title>
        <authorList>
            <person name="Lommer M."/>
            <person name="Specht M."/>
            <person name="Roy A.S."/>
            <person name="Kraemer L."/>
            <person name="Andreson R."/>
            <person name="Gutowska M.A."/>
            <person name="Wolf J."/>
            <person name="Bergner S.V."/>
            <person name="Schilhabel M.B."/>
            <person name="Klostermeier U.C."/>
            <person name="Beiko R.G."/>
            <person name="Rosenstiel P."/>
            <person name="Hippler M."/>
            <person name="Laroche J."/>
        </authorList>
    </citation>
    <scope>NUCLEOTIDE SEQUENCE [LARGE SCALE GENOMIC DNA]</scope>
    <source>
        <strain evidence="12 13">CCMP1005</strain>
    </source>
</reference>
<protein>
    <recommendedName>
        <fullName evidence="11">Dynein axonemal light chain 1</fullName>
    </recommendedName>
</protein>
<sequence length="167" mass="18488">MFLLLLPYSKPPIVKLDAKSLGTLTQCQKLSLSTNAIEKMVPLTGMSKLKILSLGRNNIKKIEKLDDVAESLEQLWLSYNQITSLDGLASLTKLTTLYCSNNLIKAFSELDKLKSNELLKDVLFLGNPMYDEVGGDKEKAKIETLKRLPQLSGSFVTPADREAALQA</sequence>
<dbReference type="PROSITE" id="PS51450">
    <property type="entry name" value="LRR"/>
    <property type="match status" value="3"/>
</dbReference>
<name>K0T5Y3_THAOC</name>
<evidence type="ECO:0000256" key="5">
    <source>
        <dbReference type="ARBA" id="ARBA00022737"/>
    </source>
</evidence>
<keyword evidence="3" id="KW-0433">Leucine-rich repeat</keyword>
<comment type="similarity">
    <text evidence="10">Belongs to the dynein light chain LC1-type family.</text>
</comment>
<evidence type="ECO:0000256" key="8">
    <source>
        <dbReference type="ARBA" id="ARBA00023212"/>
    </source>
</evidence>
<comment type="subcellular location">
    <subcellularLocation>
        <location evidence="1">Cytoplasm</location>
        <location evidence="1">Cytoskeleton</location>
        <location evidence="1">Cilium axoneme</location>
    </subcellularLocation>
</comment>
<dbReference type="PANTHER" id="PTHR15454">
    <property type="entry name" value="NISCHARIN RELATED"/>
    <property type="match status" value="1"/>
</dbReference>
<evidence type="ECO:0000256" key="3">
    <source>
        <dbReference type="ARBA" id="ARBA00022614"/>
    </source>
</evidence>
<dbReference type="eggNOG" id="KOG0531">
    <property type="taxonomic scope" value="Eukaryota"/>
</dbReference>
<evidence type="ECO:0000256" key="10">
    <source>
        <dbReference type="ARBA" id="ARBA00049659"/>
    </source>
</evidence>
<accession>K0T5Y3</accession>
<dbReference type="GO" id="GO:0030286">
    <property type="term" value="C:dynein complex"/>
    <property type="evidence" value="ECO:0007669"/>
    <property type="project" value="UniProtKB-KW"/>
</dbReference>
<evidence type="ECO:0000256" key="1">
    <source>
        <dbReference type="ARBA" id="ARBA00004430"/>
    </source>
</evidence>
<dbReference type="SMART" id="SM00365">
    <property type="entry name" value="LRR_SD22"/>
    <property type="match status" value="4"/>
</dbReference>
<evidence type="ECO:0000256" key="9">
    <source>
        <dbReference type="ARBA" id="ARBA00023273"/>
    </source>
</evidence>
<keyword evidence="8" id="KW-0206">Cytoskeleton</keyword>
<dbReference type="PANTHER" id="PTHR15454:SF73">
    <property type="entry name" value="DYNEIN AXONEMAL LIGHT CHAIN 1"/>
    <property type="match status" value="1"/>
</dbReference>
<dbReference type="EMBL" id="AGNL01005679">
    <property type="protein sequence ID" value="EJK72539.1"/>
    <property type="molecule type" value="Genomic_DNA"/>
</dbReference>
<dbReference type="OMA" id="ESIWRAE"/>
<evidence type="ECO:0000256" key="6">
    <source>
        <dbReference type="ARBA" id="ARBA00023017"/>
    </source>
</evidence>
<dbReference type="OrthoDB" id="266138at2759"/>
<evidence type="ECO:0000256" key="11">
    <source>
        <dbReference type="ARBA" id="ARBA00049760"/>
    </source>
</evidence>
<evidence type="ECO:0000256" key="2">
    <source>
        <dbReference type="ARBA" id="ARBA00022490"/>
    </source>
</evidence>
<dbReference type="Pfam" id="PF12799">
    <property type="entry name" value="LRR_4"/>
    <property type="match status" value="1"/>
</dbReference>
<keyword evidence="13" id="KW-1185">Reference proteome</keyword>
<dbReference type="InterPro" id="IPR025875">
    <property type="entry name" value="Leu-rich_rpt_4"/>
</dbReference>
<evidence type="ECO:0000313" key="13">
    <source>
        <dbReference type="Proteomes" id="UP000266841"/>
    </source>
</evidence>
<keyword evidence="7" id="KW-0505">Motor protein</keyword>
<dbReference type="Proteomes" id="UP000266841">
    <property type="component" value="Unassembled WGS sequence"/>
</dbReference>
<proteinExistence type="inferred from homology"/>
<organism evidence="12 13">
    <name type="scientific">Thalassiosira oceanica</name>
    <name type="common">Marine diatom</name>
    <dbReference type="NCBI Taxonomy" id="159749"/>
    <lineage>
        <taxon>Eukaryota</taxon>
        <taxon>Sar</taxon>
        <taxon>Stramenopiles</taxon>
        <taxon>Ochrophyta</taxon>
        <taxon>Bacillariophyta</taxon>
        <taxon>Coscinodiscophyceae</taxon>
        <taxon>Thalassiosirophycidae</taxon>
        <taxon>Thalassiosirales</taxon>
        <taxon>Thalassiosiraceae</taxon>
        <taxon>Thalassiosira</taxon>
    </lineage>
</organism>
<dbReference type="InterPro" id="IPR032675">
    <property type="entry name" value="LRR_dom_sf"/>
</dbReference>
<keyword evidence="9" id="KW-0966">Cell projection</keyword>
<keyword evidence="2" id="KW-0963">Cytoplasm</keyword>
<keyword evidence="4" id="KW-0493">Microtubule</keyword>
<dbReference type="GO" id="GO:0005930">
    <property type="term" value="C:axoneme"/>
    <property type="evidence" value="ECO:0007669"/>
    <property type="project" value="UniProtKB-SubCell"/>
</dbReference>
<dbReference type="GO" id="GO:0005874">
    <property type="term" value="C:microtubule"/>
    <property type="evidence" value="ECO:0007669"/>
    <property type="project" value="UniProtKB-KW"/>
</dbReference>
<evidence type="ECO:0000256" key="7">
    <source>
        <dbReference type="ARBA" id="ARBA00023175"/>
    </source>
</evidence>
<dbReference type="SUPFAM" id="SSF52058">
    <property type="entry name" value="L domain-like"/>
    <property type="match status" value="1"/>
</dbReference>
<keyword evidence="6" id="KW-0243">Dynein</keyword>